<comment type="caution">
    <text evidence="1">The sequence shown here is derived from an EMBL/GenBank/DDBJ whole genome shotgun (WGS) entry which is preliminary data.</text>
</comment>
<keyword evidence="1" id="KW-0378">Hydrolase</keyword>
<dbReference type="Proteomes" id="UP000003412">
    <property type="component" value="Chromosome"/>
</dbReference>
<evidence type="ECO:0000313" key="2">
    <source>
        <dbReference type="Proteomes" id="UP000003412"/>
    </source>
</evidence>
<organism evidence="1 2">
    <name type="scientific">Listeria marthii FSL S4-120</name>
    <dbReference type="NCBI Taxonomy" id="702457"/>
    <lineage>
        <taxon>Bacteria</taxon>
        <taxon>Bacillati</taxon>
        <taxon>Bacillota</taxon>
        <taxon>Bacilli</taxon>
        <taxon>Bacillales</taxon>
        <taxon>Listeriaceae</taxon>
        <taxon>Listeria</taxon>
    </lineage>
</organism>
<proteinExistence type="predicted"/>
<sequence>MEDSRNGLLAGNSAGVNVLVVPNEVTKHSNLTPNYLERESLAKVDLAEIIAEYNK</sequence>
<dbReference type="EMBL" id="ADXF01001156">
    <property type="protein sequence ID" value="EFR86419.1"/>
    <property type="molecule type" value="Genomic_DNA"/>
</dbReference>
<name>A0ABN0BTU7_9LIST</name>
<dbReference type="GO" id="GO:0016787">
    <property type="term" value="F:hydrolase activity"/>
    <property type="evidence" value="ECO:0007669"/>
    <property type="project" value="UniProtKB-KW"/>
</dbReference>
<protein>
    <submittedName>
        <fullName evidence="1">HAD superfamily hydrolase</fullName>
    </submittedName>
</protein>
<reference evidence="1 2" key="1">
    <citation type="journal article" date="2010" name="Microbiol. Resour. Announc.">
        <title>Comparative genomics of the bacterial genus Listeria: Genome evolution is characterized by limited gene acquisition and limited gene loss.</title>
        <authorList>
            <person name="den Bakker H.C."/>
            <person name="Cummings C.A."/>
            <person name="Ferreira V."/>
            <person name="Vatta P."/>
            <person name="Orsi R.H."/>
            <person name="Degoricija L."/>
            <person name="Barker M."/>
            <person name="Petrauskene O."/>
            <person name="Furtado M.R."/>
            <person name="Wiedmann M."/>
        </authorList>
    </citation>
    <scope>NUCLEOTIDE SEQUENCE [LARGE SCALE GENOMIC DNA]</scope>
    <source>
        <strain evidence="1 2">FSL S4-120</strain>
    </source>
</reference>
<gene>
    <name evidence="1" type="ORF">NT05LM_3277</name>
</gene>
<evidence type="ECO:0000313" key="1">
    <source>
        <dbReference type="EMBL" id="EFR86419.1"/>
    </source>
</evidence>
<keyword evidence="2" id="KW-1185">Reference proteome</keyword>
<accession>A0ABN0BTU7</accession>